<name>X0TQU9_9ZZZZ</name>
<dbReference type="EMBL" id="BARS01018081">
    <property type="protein sequence ID" value="GAF90517.1"/>
    <property type="molecule type" value="Genomic_DNA"/>
</dbReference>
<sequence>MTISRRELLQLGAGIGLISTTGEWRPLQADTETRITTVIPSSGEQLPA</sequence>
<evidence type="ECO:0000313" key="1">
    <source>
        <dbReference type="EMBL" id="GAF90517.1"/>
    </source>
</evidence>
<comment type="caution">
    <text evidence="1">The sequence shown here is derived from an EMBL/GenBank/DDBJ whole genome shotgun (WGS) entry which is preliminary data.</text>
</comment>
<dbReference type="PROSITE" id="PS51318">
    <property type="entry name" value="TAT"/>
    <property type="match status" value="1"/>
</dbReference>
<dbReference type="AlphaFoldDB" id="X0TQU9"/>
<protein>
    <submittedName>
        <fullName evidence="1">Uncharacterized protein</fullName>
    </submittedName>
</protein>
<dbReference type="InterPro" id="IPR006311">
    <property type="entry name" value="TAT_signal"/>
</dbReference>
<accession>X0TQU9</accession>
<reference evidence="1" key="1">
    <citation type="journal article" date="2014" name="Front. Microbiol.">
        <title>High frequency of phylogenetically diverse reductive dehalogenase-homologous genes in deep subseafloor sedimentary metagenomes.</title>
        <authorList>
            <person name="Kawai M."/>
            <person name="Futagami T."/>
            <person name="Toyoda A."/>
            <person name="Takaki Y."/>
            <person name="Nishi S."/>
            <person name="Hori S."/>
            <person name="Arai W."/>
            <person name="Tsubouchi T."/>
            <person name="Morono Y."/>
            <person name="Uchiyama I."/>
            <person name="Ito T."/>
            <person name="Fujiyama A."/>
            <person name="Inagaki F."/>
            <person name="Takami H."/>
        </authorList>
    </citation>
    <scope>NUCLEOTIDE SEQUENCE</scope>
    <source>
        <strain evidence="1">Expedition CK06-06</strain>
    </source>
</reference>
<proteinExistence type="predicted"/>
<organism evidence="1">
    <name type="scientific">marine sediment metagenome</name>
    <dbReference type="NCBI Taxonomy" id="412755"/>
    <lineage>
        <taxon>unclassified sequences</taxon>
        <taxon>metagenomes</taxon>
        <taxon>ecological metagenomes</taxon>
    </lineage>
</organism>
<feature type="non-terminal residue" evidence="1">
    <location>
        <position position="48"/>
    </location>
</feature>
<gene>
    <name evidence="1" type="ORF">S01H1_29482</name>
</gene>